<evidence type="ECO:0000256" key="5">
    <source>
        <dbReference type="PROSITE-ProRule" id="PRU00335"/>
    </source>
</evidence>
<dbReference type="GO" id="GO:0003700">
    <property type="term" value="F:DNA-binding transcription factor activity"/>
    <property type="evidence" value="ECO:0007669"/>
    <property type="project" value="TreeGrafter"/>
</dbReference>
<evidence type="ECO:0000313" key="7">
    <source>
        <dbReference type="EMBL" id="UPM45214.1"/>
    </source>
</evidence>
<reference evidence="7" key="1">
    <citation type="submission" date="2022-04" db="EMBL/GenBank/DDBJ databases">
        <title>Halocatena sp. nov., isolated from a salt lake.</title>
        <authorList>
            <person name="Cui H.-L."/>
        </authorList>
    </citation>
    <scope>NUCLEOTIDE SEQUENCE</scope>
    <source>
        <strain evidence="7">AD-1</strain>
        <plasmid evidence="7">unnamed3</plasmid>
    </source>
</reference>
<organism evidence="7 8">
    <name type="scientific">Halocatena salina</name>
    <dbReference type="NCBI Taxonomy" id="2934340"/>
    <lineage>
        <taxon>Archaea</taxon>
        <taxon>Methanobacteriati</taxon>
        <taxon>Methanobacteriota</taxon>
        <taxon>Stenosarchaea group</taxon>
        <taxon>Halobacteria</taxon>
        <taxon>Halobacteriales</taxon>
        <taxon>Natronomonadaceae</taxon>
        <taxon>Halocatena</taxon>
    </lineage>
</organism>
<evidence type="ECO:0000313" key="8">
    <source>
        <dbReference type="Proteomes" id="UP000831768"/>
    </source>
</evidence>
<evidence type="ECO:0000256" key="2">
    <source>
        <dbReference type="ARBA" id="ARBA00023015"/>
    </source>
</evidence>
<dbReference type="Gene3D" id="1.10.357.10">
    <property type="entry name" value="Tetracycline Repressor, domain 2"/>
    <property type="match status" value="1"/>
</dbReference>
<protein>
    <submittedName>
        <fullName evidence="7">TetR/AcrR family transcriptional regulator</fullName>
    </submittedName>
</protein>
<keyword evidence="8" id="KW-1185">Reference proteome</keyword>
<evidence type="ECO:0000256" key="3">
    <source>
        <dbReference type="ARBA" id="ARBA00023125"/>
    </source>
</evidence>
<dbReference type="PROSITE" id="PS50977">
    <property type="entry name" value="HTH_TETR_2"/>
    <property type="match status" value="1"/>
</dbReference>
<accession>A0A8U0A8B4</accession>
<dbReference type="AlphaFoldDB" id="A0A8U0A8B4"/>
<dbReference type="EMBL" id="CP096022">
    <property type="protein sequence ID" value="UPM45214.1"/>
    <property type="molecule type" value="Genomic_DNA"/>
</dbReference>
<feature type="DNA-binding region" description="H-T-H motif" evidence="5">
    <location>
        <begin position="28"/>
        <end position="47"/>
    </location>
</feature>
<dbReference type="GO" id="GO:0000976">
    <property type="term" value="F:transcription cis-regulatory region binding"/>
    <property type="evidence" value="ECO:0007669"/>
    <property type="project" value="TreeGrafter"/>
</dbReference>
<dbReference type="InterPro" id="IPR001647">
    <property type="entry name" value="HTH_TetR"/>
</dbReference>
<dbReference type="PANTHER" id="PTHR30055:SF234">
    <property type="entry name" value="HTH-TYPE TRANSCRIPTIONAL REGULATOR BETI"/>
    <property type="match status" value="1"/>
</dbReference>
<keyword evidence="3 5" id="KW-0238">DNA-binding</keyword>
<dbReference type="InterPro" id="IPR036271">
    <property type="entry name" value="Tet_transcr_reg_TetR-rel_C_sf"/>
</dbReference>
<dbReference type="RefSeq" id="WP_247995868.1">
    <property type="nucleotide sequence ID" value="NZ_CP096022.1"/>
</dbReference>
<dbReference type="SUPFAM" id="SSF46689">
    <property type="entry name" value="Homeodomain-like"/>
    <property type="match status" value="1"/>
</dbReference>
<feature type="domain" description="HTH tetR-type" evidence="6">
    <location>
        <begin position="5"/>
        <end position="65"/>
    </location>
</feature>
<keyword evidence="1" id="KW-0678">Repressor</keyword>
<dbReference type="KEGG" id="haad:MW046_17855"/>
<dbReference type="GeneID" id="71929952"/>
<dbReference type="Pfam" id="PF00440">
    <property type="entry name" value="TetR_N"/>
    <property type="match status" value="1"/>
</dbReference>
<dbReference type="SUPFAM" id="SSF48498">
    <property type="entry name" value="Tetracyclin repressor-like, C-terminal domain"/>
    <property type="match status" value="1"/>
</dbReference>
<geneLocation type="plasmid" evidence="7 8">
    <name>unnamed3</name>
</geneLocation>
<sequence length="212" mass="24312">MSTAPETERRIREAAFRALVKHGYASLSLTDIGEELGQNPSIIYHYFDDKDDLLLSMIDVFVDIFVDERTEQPITDAEDELRMIIDQILHPQPDHVHKVMSSPPENIETAVSRVFVELWAHAIWDDDFRCETTEVENSLREILTRTIRTGMERGEFRSVNPELTAEHIFFLLKQGLHTHATTNRAAIDRVHTLVNQIVDELSTDKQSECLGA</sequence>
<dbReference type="InterPro" id="IPR009057">
    <property type="entry name" value="Homeodomain-like_sf"/>
</dbReference>
<evidence type="ECO:0000259" key="6">
    <source>
        <dbReference type="PROSITE" id="PS50977"/>
    </source>
</evidence>
<evidence type="ECO:0000256" key="4">
    <source>
        <dbReference type="ARBA" id="ARBA00023163"/>
    </source>
</evidence>
<dbReference type="Proteomes" id="UP000831768">
    <property type="component" value="Plasmid unnamed3"/>
</dbReference>
<proteinExistence type="predicted"/>
<gene>
    <name evidence="7" type="ORF">MW046_17855</name>
</gene>
<name>A0A8U0A8B4_9EURY</name>
<dbReference type="InterPro" id="IPR050109">
    <property type="entry name" value="HTH-type_TetR-like_transc_reg"/>
</dbReference>
<keyword evidence="2" id="KW-0805">Transcription regulation</keyword>
<dbReference type="InterPro" id="IPR039538">
    <property type="entry name" value="BetI_C"/>
</dbReference>
<keyword evidence="7" id="KW-0614">Plasmid</keyword>
<dbReference type="Pfam" id="PF13977">
    <property type="entry name" value="TetR_C_6"/>
    <property type="match status" value="1"/>
</dbReference>
<evidence type="ECO:0000256" key="1">
    <source>
        <dbReference type="ARBA" id="ARBA00022491"/>
    </source>
</evidence>
<keyword evidence="4" id="KW-0804">Transcription</keyword>
<dbReference type="PANTHER" id="PTHR30055">
    <property type="entry name" value="HTH-TYPE TRANSCRIPTIONAL REGULATOR RUTR"/>
    <property type="match status" value="1"/>
</dbReference>